<sequence>MDDSPLGCRTVSLELLRQQVHLALNPDLDGSEFLRPDRVALLDPFTNAPADIQAANMQRVADGLAPFESGDELNAHFLTELPPEHGDTWEVPSNPPGFVLNGSGLEGHQSTASGNTQHPPAPTTAAAVPLDVDARLANYSQAMYNHHLPGFMSSVSSLDSQNMGTDVGEDIPPVDNLEPQELISEPNPHPSSMMWTDIPGDMADTLEQPHTGNADAIEYTADYGMNLDHDEVDSSEEQYTDNSVRIHPATYEENEAVSLPHEHTSGQEIIVSPTEKPELLTLPPNIFCRVCDYLPWSAKELMSRTCTLMRQRLHKACKMVVGGMNREEHILYQNDISKTLPLHVVCADCARLHRATLGDVPIVCYRSPNRTCPAKLMALPRAPFLCIGYCLEYHHVQLALKLRRLGLFPDHVNRIMQPYYLRNSDQNTYTSIEAFIRPILTVHESQPSFLVFKAVEFIEFGATYTTSLSPGTLQCLTICPHSSLASRDPASMRSNAIYQAIADARMGLFTRRNYSCALCPTDVSVHTLPGRLRIYAWHDFGQEGISPVDNAWRVHVGGPGNNQFLGPYLFHPRGTVKLRYEAERSYQPPNRLLGENEIEQCTLTSWAMREEAIVNLWNRLQGQNGLLQYTF</sequence>
<evidence type="ECO:0000313" key="3">
    <source>
        <dbReference type="Proteomes" id="UP000007796"/>
    </source>
</evidence>
<feature type="region of interest" description="Disordered" evidence="1">
    <location>
        <begin position="103"/>
        <end position="122"/>
    </location>
</feature>
<name>F0XB82_GROCL</name>
<dbReference type="Proteomes" id="UP000007796">
    <property type="component" value="Unassembled WGS sequence"/>
</dbReference>
<feature type="compositionally biased region" description="Polar residues" evidence="1">
    <location>
        <begin position="108"/>
        <end position="118"/>
    </location>
</feature>
<gene>
    <name evidence="2" type="ORF">CMQ_5110</name>
</gene>
<dbReference type="eggNOG" id="ENOG502REK6">
    <property type="taxonomic scope" value="Eukaryota"/>
</dbReference>
<accession>F0XB82</accession>
<evidence type="ECO:0008006" key="4">
    <source>
        <dbReference type="Google" id="ProtNLM"/>
    </source>
</evidence>
<protein>
    <recommendedName>
        <fullName evidence="4">F-box domain containing protein</fullName>
    </recommendedName>
</protein>
<evidence type="ECO:0000256" key="1">
    <source>
        <dbReference type="SAM" id="MobiDB-lite"/>
    </source>
</evidence>
<dbReference type="HOGENOM" id="CLU_433487_0_0_1"/>
<organism evidence="3">
    <name type="scientific">Grosmannia clavigera (strain kw1407 / UAMH 11150)</name>
    <name type="common">Blue stain fungus</name>
    <name type="synonym">Graphiocladiella clavigera</name>
    <dbReference type="NCBI Taxonomy" id="655863"/>
    <lineage>
        <taxon>Eukaryota</taxon>
        <taxon>Fungi</taxon>
        <taxon>Dikarya</taxon>
        <taxon>Ascomycota</taxon>
        <taxon>Pezizomycotina</taxon>
        <taxon>Sordariomycetes</taxon>
        <taxon>Sordariomycetidae</taxon>
        <taxon>Ophiostomatales</taxon>
        <taxon>Ophiostomataceae</taxon>
        <taxon>Leptographium</taxon>
    </lineage>
</organism>
<dbReference type="RefSeq" id="XP_014174330.1">
    <property type="nucleotide sequence ID" value="XM_014318855.1"/>
</dbReference>
<evidence type="ECO:0000313" key="2">
    <source>
        <dbReference type="EMBL" id="EFX04848.1"/>
    </source>
</evidence>
<dbReference type="AlphaFoldDB" id="F0XB82"/>
<dbReference type="InParanoid" id="F0XB82"/>
<reference evidence="2 3" key="1">
    <citation type="journal article" date="2011" name="Proc. Natl. Acad. Sci. U.S.A.">
        <title>Genome and transcriptome analyses of the mountain pine beetle-fungal symbiont Grosmannia clavigera, a lodgepole pine pathogen.</title>
        <authorList>
            <person name="DiGuistini S."/>
            <person name="Wang Y."/>
            <person name="Liao N.Y."/>
            <person name="Taylor G."/>
            <person name="Tanguay P."/>
            <person name="Feau N."/>
            <person name="Henrissat B."/>
            <person name="Chan S.K."/>
            <person name="Hesse-Orce U."/>
            <person name="Alamouti S.M."/>
            <person name="Tsui C.K.M."/>
            <person name="Docking R.T."/>
            <person name="Levasseur A."/>
            <person name="Haridas S."/>
            <person name="Robertson G."/>
            <person name="Birol I."/>
            <person name="Holt R.A."/>
            <person name="Marra M.A."/>
            <person name="Hamelin R.C."/>
            <person name="Hirst M."/>
            <person name="Jones S.J.M."/>
            <person name="Bohlmann J."/>
            <person name="Breuil C."/>
        </authorList>
    </citation>
    <scope>NUCLEOTIDE SEQUENCE [LARGE SCALE GENOMIC DNA]</scope>
    <source>
        <strain evidence="3">kw1407 / UAMH 11150</strain>
    </source>
</reference>
<dbReference type="OrthoDB" id="3766406at2759"/>
<proteinExistence type="predicted"/>
<dbReference type="GeneID" id="25978397"/>
<keyword evidence="3" id="KW-1185">Reference proteome</keyword>
<dbReference type="EMBL" id="GL629756">
    <property type="protein sequence ID" value="EFX04848.1"/>
    <property type="molecule type" value="Genomic_DNA"/>
</dbReference>
<dbReference type="STRING" id="655863.F0XB82"/>